<keyword evidence="2" id="KW-0326">Glycosidase</keyword>
<reference evidence="2" key="1">
    <citation type="journal article" date="2020" name="mSystems">
        <title>Genome- and Community-Level Interaction Insights into Carbon Utilization and Element Cycling Functions of Hydrothermarchaeota in Hydrothermal Sediment.</title>
        <authorList>
            <person name="Zhou Z."/>
            <person name="Liu Y."/>
            <person name="Xu W."/>
            <person name="Pan J."/>
            <person name="Luo Z.H."/>
            <person name="Li M."/>
        </authorList>
    </citation>
    <scope>NUCLEOTIDE SEQUENCE [LARGE SCALE GENOMIC DNA]</scope>
    <source>
        <strain evidence="2">SpSt-776</strain>
    </source>
</reference>
<evidence type="ECO:0000313" key="2">
    <source>
        <dbReference type="EMBL" id="HGB14803.1"/>
    </source>
</evidence>
<dbReference type="GO" id="GO:0016798">
    <property type="term" value="F:hydrolase activity, acting on glycosyl bonds"/>
    <property type="evidence" value="ECO:0007669"/>
    <property type="project" value="UniProtKB-KW"/>
</dbReference>
<keyword evidence="2" id="KW-0378">Hydrolase</keyword>
<sequence length="260" mass="29537">MPLSAGSEWTHTPPQWHYLSHGLIFSEVKVFHRGEMVETLAVVKADPAFNAFRVFHHKPRSITAWQEEIKAPVVFNASYYSPEGRPVGLVVSDGKLFGPLHNQQMRGMFVAEPVGMSPDLPRATILDLVFGRVEPQNLPWTQGVQSFPLLLDYKGRIRVRSTDKRAYRTVICADRNGNILIFNTANEYFTLYDFAHFLKASAFEIDSALNLDGGSEAQLYIKTKDFEHFSPPSWKSRLANLLDQQRFLLPTVIGVFPRQD</sequence>
<name>A0A7C3SIV1_9BACT</name>
<protein>
    <submittedName>
        <fullName evidence="2">Phosphodiester glycosidase family protein</fullName>
    </submittedName>
</protein>
<proteinExistence type="predicted"/>
<gene>
    <name evidence="2" type="ORF">ENV62_06165</name>
</gene>
<dbReference type="PANTHER" id="PTHR40446">
    <property type="entry name" value="N-ACETYLGLUCOSAMINE-1-PHOSPHODIESTER ALPHA-N-ACETYLGLUCOSAMINIDASE"/>
    <property type="match status" value="1"/>
</dbReference>
<comment type="caution">
    <text evidence="2">The sequence shown here is derived from an EMBL/GenBank/DDBJ whole genome shotgun (WGS) entry which is preliminary data.</text>
</comment>
<accession>A0A7C3SIV1</accession>
<dbReference type="AlphaFoldDB" id="A0A7C3SIV1"/>
<dbReference type="PANTHER" id="PTHR40446:SF2">
    <property type="entry name" value="N-ACETYLGLUCOSAMINE-1-PHOSPHODIESTER ALPHA-N-ACETYLGLUCOSAMINIDASE"/>
    <property type="match status" value="1"/>
</dbReference>
<evidence type="ECO:0000259" key="1">
    <source>
        <dbReference type="Pfam" id="PF09992"/>
    </source>
</evidence>
<organism evidence="2">
    <name type="scientific">Desulfobacca acetoxidans</name>
    <dbReference type="NCBI Taxonomy" id="60893"/>
    <lineage>
        <taxon>Bacteria</taxon>
        <taxon>Pseudomonadati</taxon>
        <taxon>Thermodesulfobacteriota</taxon>
        <taxon>Desulfobaccia</taxon>
        <taxon>Desulfobaccales</taxon>
        <taxon>Desulfobaccaceae</taxon>
        <taxon>Desulfobacca</taxon>
    </lineage>
</organism>
<dbReference type="Pfam" id="PF09992">
    <property type="entry name" value="NAGPA"/>
    <property type="match status" value="1"/>
</dbReference>
<dbReference type="InterPro" id="IPR018711">
    <property type="entry name" value="NAGPA"/>
</dbReference>
<feature type="domain" description="Phosphodiester glycosidase" evidence="1">
    <location>
        <begin position="72"/>
        <end position="235"/>
    </location>
</feature>
<dbReference type="EMBL" id="DTHB01000043">
    <property type="protein sequence ID" value="HGB14803.1"/>
    <property type="molecule type" value="Genomic_DNA"/>
</dbReference>